<sequence>MQFYFTVHGIKLTGLADNLISAKQKFDEKLKTITCKKHTLKKLGVCSVLRTAKLSGTITTLEKSHRCVIKLPQELENTDTFLRSTYEIVEPEIICGKKFTLSYFKFCLYIKITEF</sequence>
<keyword evidence="2" id="KW-1185">Reference proteome</keyword>
<evidence type="ECO:0000313" key="1">
    <source>
        <dbReference type="EMBL" id="KAH3872402.1"/>
    </source>
</evidence>
<reference evidence="1" key="2">
    <citation type="submission" date="2020-11" db="EMBL/GenBank/DDBJ databases">
        <authorList>
            <person name="McCartney M.A."/>
            <person name="Auch B."/>
            <person name="Kono T."/>
            <person name="Mallez S."/>
            <person name="Becker A."/>
            <person name="Gohl D.M."/>
            <person name="Silverstein K.A.T."/>
            <person name="Koren S."/>
            <person name="Bechman K.B."/>
            <person name="Herman A."/>
            <person name="Abrahante J.E."/>
            <person name="Garbe J."/>
        </authorList>
    </citation>
    <scope>NUCLEOTIDE SEQUENCE</scope>
    <source>
        <strain evidence="1">Duluth1</strain>
        <tissue evidence="1">Whole animal</tissue>
    </source>
</reference>
<protein>
    <submittedName>
        <fullName evidence="1">Uncharacterized protein</fullName>
    </submittedName>
</protein>
<name>A0A9D4RN32_DREPO</name>
<reference evidence="1" key="1">
    <citation type="journal article" date="2019" name="bioRxiv">
        <title>The Genome of the Zebra Mussel, Dreissena polymorpha: A Resource for Invasive Species Research.</title>
        <authorList>
            <person name="McCartney M.A."/>
            <person name="Auch B."/>
            <person name="Kono T."/>
            <person name="Mallez S."/>
            <person name="Zhang Y."/>
            <person name="Obille A."/>
            <person name="Becker A."/>
            <person name="Abrahante J.E."/>
            <person name="Garbe J."/>
            <person name="Badalamenti J.P."/>
            <person name="Herman A."/>
            <person name="Mangelson H."/>
            <person name="Liachko I."/>
            <person name="Sullivan S."/>
            <person name="Sone E.D."/>
            <person name="Koren S."/>
            <person name="Silverstein K.A.T."/>
            <person name="Beckman K.B."/>
            <person name="Gohl D.M."/>
        </authorList>
    </citation>
    <scope>NUCLEOTIDE SEQUENCE</scope>
    <source>
        <strain evidence="1">Duluth1</strain>
        <tissue evidence="1">Whole animal</tissue>
    </source>
</reference>
<dbReference type="EMBL" id="JAIWYP010000002">
    <property type="protein sequence ID" value="KAH3872402.1"/>
    <property type="molecule type" value="Genomic_DNA"/>
</dbReference>
<proteinExistence type="predicted"/>
<accession>A0A9D4RN32</accession>
<evidence type="ECO:0000313" key="2">
    <source>
        <dbReference type="Proteomes" id="UP000828390"/>
    </source>
</evidence>
<organism evidence="1 2">
    <name type="scientific">Dreissena polymorpha</name>
    <name type="common">Zebra mussel</name>
    <name type="synonym">Mytilus polymorpha</name>
    <dbReference type="NCBI Taxonomy" id="45954"/>
    <lineage>
        <taxon>Eukaryota</taxon>
        <taxon>Metazoa</taxon>
        <taxon>Spiralia</taxon>
        <taxon>Lophotrochozoa</taxon>
        <taxon>Mollusca</taxon>
        <taxon>Bivalvia</taxon>
        <taxon>Autobranchia</taxon>
        <taxon>Heteroconchia</taxon>
        <taxon>Euheterodonta</taxon>
        <taxon>Imparidentia</taxon>
        <taxon>Neoheterodontei</taxon>
        <taxon>Myida</taxon>
        <taxon>Dreissenoidea</taxon>
        <taxon>Dreissenidae</taxon>
        <taxon>Dreissena</taxon>
    </lineage>
</organism>
<comment type="caution">
    <text evidence="1">The sequence shown here is derived from an EMBL/GenBank/DDBJ whole genome shotgun (WGS) entry which is preliminary data.</text>
</comment>
<dbReference type="AlphaFoldDB" id="A0A9D4RN32"/>
<dbReference type="Proteomes" id="UP000828390">
    <property type="component" value="Unassembled WGS sequence"/>
</dbReference>
<gene>
    <name evidence="1" type="ORF">DPMN_035618</name>
</gene>